<organism evidence="1 2">
    <name type="scientific">Hyalomma asiaticum</name>
    <name type="common">Tick</name>
    <dbReference type="NCBI Taxonomy" id="266040"/>
    <lineage>
        <taxon>Eukaryota</taxon>
        <taxon>Metazoa</taxon>
        <taxon>Ecdysozoa</taxon>
        <taxon>Arthropoda</taxon>
        <taxon>Chelicerata</taxon>
        <taxon>Arachnida</taxon>
        <taxon>Acari</taxon>
        <taxon>Parasitiformes</taxon>
        <taxon>Ixodida</taxon>
        <taxon>Ixodoidea</taxon>
        <taxon>Ixodidae</taxon>
        <taxon>Hyalomminae</taxon>
        <taxon>Hyalomma</taxon>
    </lineage>
</organism>
<comment type="caution">
    <text evidence="1">The sequence shown here is derived from an EMBL/GenBank/DDBJ whole genome shotgun (WGS) entry which is preliminary data.</text>
</comment>
<reference evidence="1" key="1">
    <citation type="submission" date="2020-05" db="EMBL/GenBank/DDBJ databases">
        <title>Large-scale comparative analyses of tick genomes elucidate their genetic diversity and vector capacities.</title>
        <authorList>
            <person name="Jia N."/>
            <person name="Wang J."/>
            <person name="Shi W."/>
            <person name="Du L."/>
            <person name="Sun Y."/>
            <person name="Zhan W."/>
            <person name="Jiang J."/>
            <person name="Wang Q."/>
            <person name="Zhang B."/>
            <person name="Ji P."/>
            <person name="Sakyi L.B."/>
            <person name="Cui X."/>
            <person name="Yuan T."/>
            <person name="Jiang B."/>
            <person name="Yang W."/>
            <person name="Lam T.T.-Y."/>
            <person name="Chang Q."/>
            <person name="Ding S."/>
            <person name="Wang X."/>
            <person name="Zhu J."/>
            <person name="Ruan X."/>
            <person name="Zhao L."/>
            <person name="Wei J."/>
            <person name="Que T."/>
            <person name="Du C."/>
            <person name="Cheng J."/>
            <person name="Dai P."/>
            <person name="Han X."/>
            <person name="Huang E."/>
            <person name="Gao Y."/>
            <person name="Liu J."/>
            <person name="Shao H."/>
            <person name="Ye R."/>
            <person name="Li L."/>
            <person name="Wei W."/>
            <person name="Wang X."/>
            <person name="Wang C."/>
            <person name="Yang T."/>
            <person name="Huo Q."/>
            <person name="Li W."/>
            <person name="Guo W."/>
            <person name="Chen H."/>
            <person name="Zhou L."/>
            <person name="Ni X."/>
            <person name="Tian J."/>
            <person name="Zhou Y."/>
            <person name="Sheng Y."/>
            <person name="Liu T."/>
            <person name="Pan Y."/>
            <person name="Xia L."/>
            <person name="Li J."/>
            <person name="Zhao F."/>
            <person name="Cao W."/>
        </authorList>
    </citation>
    <scope>NUCLEOTIDE SEQUENCE</scope>
    <source>
        <strain evidence="1">Hyas-2018</strain>
    </source>
</reference>
<name>A0ACB7T592_HYAAI</name>
<dbReference type="EMBL" id="CM023491">
    <property type="protein sequence ID" value="KAH6941298.1"/>
    <property type="molecule type" value="Genomic_DNA"/>
</dbReference>
<accession>A0ACB7T592</accession>
<evidence type="ECO:0000313" key="2">
    <source>
        <dbReference type="Proteomes" id="UP000821845"/>
    </source>
</evidence>
<evidence type="ECO:0000313" key="1">
    <source>
        <dbReference type="EMBL" id="KAH6941298.1"/>
    </source>
</evidence>
<sequence>MTLEEGHEICINKGTMALALNNYAEAYHFYDEASKLQPKNPLFTNNMAVCLLYLGRLSDSVHLLESTMQSDPALCLSGNLLFWVSLNRT</sequence>
<dbReference type="Proteomes" id="UP000821845">
    <property type="component" value="Chromosome 11"/>
</dbReference>
<gene>
    <name evidence="1" type="ORF">HPB50_016069</name>
</gene>
<keyword evidence="2" id="KW-1185">Reference proteome</keyword>
<protein>
    <submittedName>
        <fullName evidence="1">Uncharacterized protein</fullName>
    </submittedName>
</protein>
<proteinExistence type="predicted"/>